<organism evidence="1">
    <name type="scientific">Amblyomma cajennense</name>
    <name type="common">Cayenne tick</name>
    <name type="synonym">Acarus cajennensis</name>
    <dbReference type="NCBI Taxonomy" id="34607"/>
    <lineage>
        <taxon>Eukaryota</taxon>
        <taxon>Metazoa</taxon>
        <taxon>Ecdysozoa</taxon>
        <taxon>Arthropoda</taxon>
        <taxon>Chelicerata</taxon>
        <taxon>Arachnida</taxon>
        <taxon>Acari</taxon>
        <taxon>Parasitiformes</taxon>
        <taxon>Ixodida</taxon>
        <taxon>Ixodoidea</taxon>
        <taxon>Ixodidae</taxon>
        <taxon>Amblyomminae</taxon>
        <taxon>Amblyomma</taxon>
    </lineage>
</organism>
<name>A0A023FBV2_AMBCJ</name>
<sequence length="113" mass="12561">MLRVPRGTVTTIAKIIKIVLFLPLLSVQTGVCGYVETKVALGRVATFLRWLINCQGRALPAISAFIYYCLLRNLPSFLFAPECAESVHITLFGEETQSMLRGTMTLARARLQT</sequence>
<dbReference type="EMBL" id="GBBK01005510">
    <property type="protein sequence ID" value="JAC18972.1"/>
    <property type="molecule type" value="mRNA"/>
</dbReference>
<accession>A0A023FBV2</accession>
<dbReference type="AlphaFoldDB" id="A0A023FBV2"/>
<reference evidence="1" key="1">
    <citation type="submission" date="2014-03" db="EMBL/GenBank/DDBJ databases">
        <title>The sialotranscriptome of Amblyomma triste, Amblyomma parvum and Amblyomma cajennense ticks, uncovered by 454-based RNA-seq.</title>
        <authorList>
            <person name="Garcia G.R."/>
            <person name="Gardinassi L.G."/>
            <person name="Ribeiro J.M."/>
            <person name="Anatriello E."/>
            <person name="Ferreira B.R."/>
            <person name="Moreira H.N."/>
            <person name="Mafra C."/>
            <person name="Olegario M.M."/>
            <person name="Szabo P.J."/>
            <person name="Miranda-Santos I.K."/>
            <person name="Maruyama S.R."/>
        </authorList>
    </citation>
    <scope>NUCLEOTIDE SEQUENCE</scope>
    <source>
        <strain evidence="1">Uberlandia</strain>
        <tissue evidence="1">Salivary glands</tissue>
    </source>
</reference>
<proteinExistence type="evidence at transcript level"/>
<protein>
    <submittedName>
        <fullName evidence="1">Putative secreted protein</fullName>
    </submittedName>
</protein>
<evidence type="ECO:0000313" key="1">
    <source>
        <dbReference type="EMBL" id="JAC18972.1"/>
    </source>
</evidence>